<dbReference type="Pfam" id="PF12770">
    <property type="entry name" value="CHAT"/>
    <property type="match status" value="1"/>
</dbReference>
<evidence type="ECO:0000313" key="4">
    <source>
        <dbReference type="Proteomes" id="UP000383932"/>
    </source>
</evidence>
<dbReference type="InterPro" id="IPR019734">
    <property type="entry name" value="TPR_rpt"/>
</dbReference>
<dbReference type="SUPFAM" id="SSF48452">
    <property type="entry name" value="TPR-like"/>
    <property type="match status" value="3"/>
</dbReference>
<dbReference type="PANTHER" id="PTHR19959:SF119">
    <property type="entry name" value="FUNGAL LIPASE-LIKE DOMAIN-CONTAINING PROTEIN"/>
    <property type="match status" value="1"/>
</dbReference>
<evidence type="ECO:0000259" key="2">
    <source>
        <dbReference type="Pfam" id="PF12770"/>
    </source>
</evidence>
<feature type="region of interest" description="Disordered" evidence="1">
    <location>
        <begin position="860"/>
        <end position="881"/>
    </location>
</feature>
<feature type="region of interest" description="Disordered" evidence="1">
    <location>
        <begin position="1"/>
        <end position="23"/>
    </location>
</feature>
<sequence>MPSRPNNLGNAHQGQFTQQPGEPEDIDRVIEGRTHDISLPIGQGHPDTLSWLTNLGNDYFRRFQQLGNLKDIDRAIECRTRVVFLTPEGHPDMPGHLHNLGNAHSSRFERLGKLEDIDKVIECRTRAASLIPEGHPNIPTWLGSLGNSHFHRFERLGELGDINKAIEYGTRAASRTPESHPSMPIRLNNLGSSHLIRFKRLGKLEDINKAIEYGTCAVLSTPEGHPNMPTSLSNLGSSHLIRSERLGKLADIDKAIECWNRAVLLTPEGNPGRPTWLNNLGNAHSSRFQRLGKLEDIDKAIECGARAVLLTPDGHLDMPMCTNSLGSSYSIRFGRLGKLEDIDKAIECGTRATSLTPEDHPDMPIRLNDLGMSYHRRFQQLGKLEDIDNAIEYGIRAVSLTPDDHPEKPVWLTNLGISYHSRFERLGKMEDIDKAIEHGDRAVLLTPKGHPDMSSRLNNLGNSHFRRSQQLGKQEDIDKAIECGARAVRLTPKGHPDMPGQLNNLGNAYSSRFERLGKLEDINKAIECGARAVSLTPKGHPDMPMGLNNLGSAYRSRFEQLGNPEDISKGIECGARSVSLTPGGHPDMPILLDNLGDAHQSHFHSTGNLQALTQALDCYRNSSQVLNGRPLPRFHAARKRVKLAPLHPDSDLLSAHQIVIALVPGVVWLGETIDQRYEIVQTVAEAVLEAAAAAIDAQEYTLALEWLEQGRSIVWNQILQLRNPLDDLSDAHPSLAANLRELAGQLHSASSTPLRLSIPMHKPLSLEEAAQKHRQLAGQYEALLKQIRALPGFEGFLGPKRASELLSAVQTGPLVVINVHKSRCGALIMLPGDPDIKHIPLPDLTAKKVVDARAQLQGTLEQHGLRDRSGSRRPDKSAMERWKSDELAIKQDDPFKQLLMVLWSTTVRPILEFLGYSRLSAGEPFPHITWCATGALSFLPLHAAGNYDQPGENLFSYAISSFTPTISALLPSAFPSAHVTLHSRLLAIGQEATPRRGRLPGTRAELSAIEGCSQPPLECMRIEGAKATRKSVLEAIERHDWIHLACHAHQDVHDPTESGFFLHDGLLSLATITQKSFKNKGLAFLSACQTATGDRKIADEAVHLASGMLMAGYPSVIGTMWSVKDADAPIIAKQVYGQLLKKGKMDYRDAARALHKAVAKLREKVGEGAFERWAPFIHIGI</sequence>
<reference evidence="3 4" key="1">
    <citation type="journal article" date="2019" name="Fungal Biol. Biotechnol.">
        <title>Draft genome sequence of fastidious pathogen Ceratobasidium theobromae, which causes vascular-streak dieback in Theobroma cacao.</title>
        <authorList>
            <person name="Ali S.S."/>
            <person name="Asman A."/>
            <person name="Shao J."/>
            <person name="Firmansyah A.P."/>
            <person name="Susilo A.W."/>
            <person name="Rosmana A."/>
            <person name="McMahon P."/>
            <person name="Junaid M."/>
            <person name="Guest D."/>
            <person name="Kheng T.Y."/>
            <person name="Meinhardt L.W."/>
            <person name="Bailey B.A."/>
        </authorList>
    </citation>
    <scope>NUCLEOTIDE SEQUENCE [LARGE SCALE GENOMIC DNA]</scope>
    <source>
        <strain evidence="3 4">CT2</strain>
    </source>
</reference>
<feature type="compositionally biased region" description="Polar residues" evidence="1">
    <location>
        <begin position="1"/>
        <end position="20"/>
    </location>
</feature>
<evidence type="ECO:0000256" key="1">
    <source>
        <dbReference type="SAM" id="MobiDB-lite"/>
    </source>
</evidence>
<keyword evidence="4" id="KW-1185">Reference proteome</keyword>
<organism evidence="3 4">
    <name type="scientific">Ceratobasidium theobromae</name>
    <dbReference type="NCBI Taxonomy" id="1582974"/>
    <lineage>
        <taxon>Eukaryota</taxon>
        <taxon>Fungi</taxon>
        <taxon>Dikarya</taxon>
        <taxon>Basidiomycota</taxon>
        <taxon>Agaricomycotina</taxon>
        <taxon>Agaricomycetes</taxon>
        <taxon>Cantharellales</taxon>
        <taxon>Ceratobasidiaceae</taxon>
        <taxon>Ceratobasidium</taxon>
    </lineage>
</organism>
<comment type="caution">
    <text evidence="3">The sequence shown here is derived from an EMBL/GenBank/DDBJ whole genome shotgun (WGS) entry which is preliminary data.</text>
</comment>
<dbReference type="InterPro" id="IPR011990">
    <property type="entry name" value="TPR-like_helical_dom_sf"/>
</dbReference>
<name>A0A5N5QM03_9AGAM</name>
<dbReference type="SMART" id="SM00028">
    <property type="entry name" value="TPR"/>
    <property type="match status" value="7"/>
</dbReference>
<dbReference type="EMBL" id="SSOP01000061">
    <property type="protein sequence ID" value="KAB5592541.1"/>
    <property type="molecule type" value="Genomic_DNA"/>
</dbReference>
<dbReference type="PANTHER" id="PTHR19959">
    <property type="entry name" value="KINESIN LIGHT CHAIN"/>
    <property type="match status" value="1"/>
</dbReference>
<dbReference type="Gene3D" id="1.25.40.10">
    <property type="entry name" value="Tetratricopeptide repeat domain"/>
    <property type="match status" value="3"/>
</dbReference>
<dbReference type="Proteomes" id="UP000383932">
    <property type="component" value="Unassembled WGS sequence"/>
</dbReference>
<dbReference type="SUPFAM" id="SSF81901">
    <property type="entry name" value="HCP-like"/>
    <property type="match status" value="1"/>
</dbReference>
<gene>
    <name evidence="3" type="ORF">CTheo_4008</name>
</gene>
<feature type="domain" description="CHAT" evidence="2">
    <location>
        <begin position="899"/>
        <end position="1180"/>
    </location>
</feature>
<proteinExistence type="predicted"/>
<protein>
    <submittedName>
        <fullName evidence="3">Aromatic di-alanine and TPR containing protein</fullName>
    </submittedName>
</protein>
<accession>A0A5N5QM03</accession>
<feature type="compositionally biased region" description="Basic and acidic residues" evidence="1">
    <location>
        <begin position="863"/>
        <end position="881"/>
    </location>
</feature>
<evidence type="ECO:0000313" key="3">
    <source>
        <dbReference type="EMBL" id="KAB5592541.1"/>
    </source>
</evidence>
<dbReference type="AlphaFoldDB" id="A0A5N5QM03"/>
<dbReference type="OrthoDB" id="9991317at2759"/>
<dbReference type="InterPro" id="IPR024983">
    <property type="entry name" value="CHAT_dom"/>
</dbReference>